<dbReference type="RefSeq" id="WP_006283600.1">
    <property type="nucleotide sequence ID" value="NZ_BPTR01000001.1"/>
</dbReference>
<dbReference type="SUPFAM" id="SSF52047">
    <property type="entry name" value="RNI-like"/>
    <property type="match status" value="1"/>
</dbReference>
<protein>
    <recommendedName>
        <fullName evidence="4">Leucine-rich repeat domain-containing protein</fullName>
    </recommendedName>
</protein>
<name>A0AA37HY50_SEGBR</name>
<comment type="caution">
    <text evidence="2">The sequence shown here is derived from an EMBL/GenBank/DDBJ whole genome shotgun (WGS) entry which is preliminary data.</text>
</comment>
<keyword evidence="1" id="KW-0732">Signal</keyword>
<organism evidence="2 3">
    <name type="scientific">Segatella bryantii</name>
    <name type="common">Prevotella bryantii</name>
    <dbReference type="NCBI Taxonomy" id="77095"/>
    <lineage>
        <taxon>Bacteria</taxon>
        <taxon>Pseudomonadati</taxon>
        <taxon>Bacteroidota</taxon>
        <taxon>Bacteroidia</taxon>
        <taxon>Bacteroidales</taxon>
        <taxon>Prevotellaceae</taxon>
        <taxon>Segatella</taxon>
    </lineage>
</organism>
<gene>
    <name evidence="2" type="ORF">PRRU23_17790</name>
</gene>
<dbReference type="EMBL" id="BPTR01000001">
    <property type="protein sequence ID" value="GJG28079.1"/>
    <property type="molecule type" value="Genomic_DNA"/>
</dbReference>
<evidence type="ECO:0000256" key="1">
    <source>
        <dbReference type="SAM" id="SignalP"/>
    </source>
</evidence>
<evidence type="ECO:0000313" key="2">
    <source>
        <dbReference type="EMBL" id="GJG28079.1"/>
    </source>
</evidence>
<dbReference type="InterPro" id="IPR032675">
    <property type="entry name" value="LRR_dom_sf"/>
</dbReference>
<sequence length="479" mass="53502">MKILKNFIGLAAIALCLGFASCSSDDDAPSYSEVAVDNSQLKTLLESKGYTFDENGKLLLDDKATSTTSLDLSGTKVDTDALKELSVFPNLKELNLSNNGYGPLFHIASLPSQITGLDLQGNDIYDFDGLVSAQVVNDEVKATILHEFTKLYLPASCKYNVEDLMPFYTENEAENKTVDMQMVNDKGSLEKYNTLRKIPDTYFAAYLKMNFSSVFTSDGKLDISKPLGLEDRGRNIFLQYDTQYADIEKIASIEGIEYFVNNPFYESFYVFIDVQTSTEETKQFECHRLSPRQNIKGLVVENTNFIGGLDLSDATALSSLGISNNQSVTSLDLTNTAFLNQDTKDFDVTMSNFLDCRDCENLEEIKIKADNKKVTNQVILANLPKLKSIDLQSIEAIGAFVLCQLPNCDITYPSNLIASFRNSDNKVFDFASNPKRKVSFTISQDVLDKAGTQEFINKYSAHLRDDSSSFSKYNPVKWK</sequence>
<evidence type="ECO:0000313" key="3">
    <source>
        <dbReference type="Proteomes" id="UP000887043"/>
    </source>
</evidence>
<dbReference type="PROSITE" id="PS51257">
    <property type="entry name" value="PROKAR_LIPOPROTEIN"/>
    <property type="match status" value="1"/>
</dbReference>
<dbReference type="AlphaFoldDB" id="A0AA37HY50"/>
<proteinExistence type="predicted"/>
<feature type="chain" id="PRO_5041428378" description="Leucine-rich repeat domain-containing protein" evidence="1">
    <location>
        <begin position="25"/>
        <end position="479"/>
    </location>
</feature>
<dbReference type="Gene3D" id="3.80.10.10">
    <property type="entry name" value="Ribonuclease Inhibitor"/>
    <property type="match status" value="2"/>
</dbReference>
<evidence type="ECO:0008006" key="4">
    <source>
        <dbReference type="Google" id="ProtNLM"/>
    </source>
</evidence>
<feature type="signal peptide" evidence="1">
    <location>
        <begin position="1"/>
        <end position="24"/>
    </location>
</feature>
<reference evidence="2" key="1">
    <citation type="submission" date="2021-08" db="EMBL/GenBank/DDBJ databases">
        <title>Prevotella lacticifex sp. nov., isolated from rumen of cow.</title>
        <authorList>
            <person name="Shinkai T."/>
            <person name="Ikeyama N."/>
            <person name="Kumagai M."/>
            <person name="Ohmori H."/>
            <person name="Sakamoto M."/>
            <person name="Ohkuma M."/>
            <person name="Mitsumori M."/>
        </authorList>
    </citation>
    <scope>NUCLEOTIDE SEQUENCE</scope>
    <source>
        <strain evidence="2">DSM 11371</strain>
    </source>
</reference>
<accession>A0AA37HY50</accession>
<dbReference type="Proteomes" id="UP000887043">
    <property type="component" value="Unassembled WGS sequence"/>
</dbReference>